<dbReference type="InterPro" id="IPR052174">
    <property type="entry name" value="Flavoredoxin"/>
</dbReference>
<evidence type="ECO:0000259" key="2">
    <source>
        <dbReference type="Pfam" id="PF01613"/>
    </source>
</evidence>
<comment type="similarity">
    <text evidence="1">Belongs to the flavoredoxin family.</text>
</comment>
<sequence>MTNQLTYEQFSAEAAKLMPQNAFMTTAHGGKTNTMTIGWGSVGIMWRKPVFTAMVRQSRYTKELVEQSNEFTITLPLTDMKEALALCGSKSGRDLDKIAAAKLTLVAGQSISTPVIAAPGLQLECKVLYKETMTPANLDSTTKNSCYADGDYHTLYFGEIVAAYKIE</sequence>
<organism evidence="3 4">
    <name type="scientific">Sporomusa ovata</name>
    <dbReference type="NCBI Taxonomy" id="2378"/>
    <lineage>
        <taxon>Bacteria</taxon>
        <taxon>Bacillati</taxon>
        <taxon>Bacillota</taxon>
        <taxon>Negativicutes</taxon>
        <taxon>Selenomonadales</taxon>
        <taxon>Sporomusaceae</taxon>
        <taxon>Sporomusa</taxon>
    </lineage>
</organism>
<dbReference type="GO" id="GO:0010181">
    <property type="term" value="F:FMN binding"/>
    <property type="evidence" value="ECO:0007669"/>
    <property type="project" value="InterPro"/>
</dbReference>
<protein>
    <recommendedName>
        <fullName evidence="2">Flavin reductase like domain-containing protein</fullName>
    </recommendedName>
</protein>
<name>A0A0U1KZF9_9FIRM</name>
<dbReference type="PANTHER" id="PTHR43567">
    <property type="entry name" value="FLAVOREDOXIN-RELATED-RELATED"/>
    <property type="match status" value="1"/>
</dbReference>
<dbReference type="EMBL" id="CTRP01000011">
    <property type="protein sequence ID" value="CQR72766.1"/>
    <property type="molecule type" value="Genomic_DNA"/>
</dbReference>
<feature type="domain" description="Flavin reductase like" evidence="2">
    <location>
        <begin position="22"/>
        <end position="164"/>
    </location>
</feature>
<dbReference type="Pfam" id="PF01613">
    <property type="entry name" value="Flavin_Reduct"/>
    <property type="match status" value="1"/>
</dbReference>
<keyword evidence="4" id="KW-1185">Reference proteome</keyword>
<dbReference type="InterPro" id="IPR012349">
    <property type="entry name" value="Split_barrel_FMN-bd"/>
</dbReference>
<dbReference type="PANTHER" id="PTHR43567:SF5">
    <property type="entry name" value="HYPOTHETICAL CYTOSOLIC PROTEIN"/>
    <property type="match status" value="1"/>
</dbReference>
<proteinExistence type="inferred from homology"/>
<gene>
    <name evidence="3" type="ORF">SpAn4DRAFT_3226</name>
</gene>
<dbReference type="InterPro" id="IPR002563">
    <property type="entry name" value="Flavin_Rdtase-like_dom"/>
</dbReference>
<evidence type="ECO:0000313" key="3">
    <source>
        <dbReference type="EMBL" id="CQR72766.1"/>
    </source>
</evidence>
<dbReference type="SUPFAM" id="SSF50475">
    <property type="entry name" value="FMN-binding split barrel"/>
    <property type="match status" value="1"/>
</dbReference>
<dbReference type="GO" id="GO:0016646">
    <property type="term" value="F:oxidoreductase activity, acting on the CH-NH group of donors, NAD or NADP as acceptor"/>
    <property type="evidence" value="ECO:0007669"/>
    <property type="project" value="UniProtKB-ARBA"/>
</dbReference>
<evidence type="ECO:0000313" key="4">
    <source>
        <dbReference type="Proteomes" id="UP000049855"/>
    </source>
</evidence>
<evidence type="ECO:0000256" key="1">
    <source>
        <dbReference type="ARBA" id="ARBA00038054"/>
    </source>
</evidence>
<accession>A0A0U1KZF9</accession>
<dbReference type="RefSeq" id="WP_021168454.1">
    <property type="nucleotide sequence ID" value="NZ_CTRP01000011.1"/>
</dbReference>
<dbReference type="Proteomes" id="UP000049855">
    <property type="component" value="Unassembled WGS sequence"/>
</dbReference>
<reference evidence="4" key="1">
    <citation type="submission" date="2015-03" db="EMBL/GenBank/DDBJ databases">
        <authorList>
            <person name="Nijsse Bart"/>
        </authorList>
    </citation>
    <scope>NUCLEOTIDE SEQUENCE [LARGE SCALE GENOMIC DNA]</scope>
</reference>
<dbReference type="AlphaFoldDB" id="A0A0U1KZF9"/>
<dbReference type="Gene3D" id="2.30.110.10">
    <property type="entry name" value="Electron Transport, Fmn-binding Protein, Chain A"/>
    <property type="match status" value="1"/>
</dbReference>